<reference evidence="2" key="1">
    <citation type="submission" date="2020-02" db="EMBL/GenBank/DDBJ databases">
        <authorList>
            <person name="Meier V. D."/>
        </authorList>
    </citation>
    <scope>NUCLEOTIDE SEQUENCE</scope>
    <source>
        <strain evidence="2">AVDCRST_MAG66</strain>
    </source>
</reference>
<feature type="non-terminal residue" evidence="2">
    <location>
        <position position="1"/>
    </location>
</feature>
<evidence type="ECO:0000256" key="1">
    <source>
        <dbReference type="SAM" id="MobiDB-lite"/>
    </source>
</evidence>
<feature type="region of interest" description="Disordered" evidence="1">
    <location>
        <begin position="153"/>
        <end position="172"/>
    </location>
</feature>
<accession>A0A6J4QIT6</accession>
<sequence length="172" mass="18785">AVRAVLRGVRGRCGLQALARQDGDRVRRPPVLPAHDEPPPAAPRRALRGEHHRLRPERRGGQLRLQPAAGDVGAGRLGQGDRQPRGGVAPAHGADLPRRHDLRRDRGARQDRVAVQGRPRRGARRDARLQAGRHGRLHLPAQGDGAQALLRRRAGGVRARRRAARPPRAPAL</sequence>
<feature type="compositionally biased region" description="Basic residues" evidence="1">
    <location>
        <begin position="153"/>
        <end position="165"/>
    </location>
</feature>
<dbReference type="AlphaFoldDB" id="A0A6J4QIT6"/>
<dbReference type="EMBL" id="CADCUS010000584">
    <property type="protein sequence ID" value="CAA9444758.1"/>
    <property type="molecule type" value="Genomic_DNA"/>
</dbReference>
<proteinExistence type="predicted"/>
<dbReference type="GO" id="GO:0016829">
    <property type="term" value="F:lyase activity"/>
    <property type="evidence" value="ECO:0007669"/>
    <property type="project" value="UniProtKB-KW"/>
</dbReference>
<name>A0A6J4QIT6_9PSEU</name>
<dbReference type="EC" id="4.2.1.148" evidence="2"/>
<feature type="region of interest" description="Disordered" evidence="1">
    <location>
        <begin position="20"/>
        <end position="146"/>
    </location>
</feature>
<evidence type="ECO:0000313" key="2">
    <source>
        <dbReference type="EMBL" id="CAA9444758.1"/>
    </source>
</evidence>
<keyword evidence="2" id="KW-0456">Lyase</keyword>
<feature type="non-terminal residue" evidence="2">
    <location>
        <position position="172"/>
    </location>
</feature>
<organism evidence="2">
    <name type="scientific">uncultured Pseudonocardia sp</name>
    <dbReference type="NCBI Taxonomy" id="211455"/>
    <lineage>
        <taxon>Bacteria</taxon>
        <taxon>Bacillati</taxon>
        <taxon>Actinomycetota</taxon>
        <taxon>Actinomycetes</taxon>
        <taxon>Pseudonocardiales</taxon>
        <taxon>Pseudonocardiaceae</taxon>
        <taxon>Pseudonocardia</taxon>
        <taxon>environmental samples</taxon>
    </lineage>
</organism>
<feature type="compositionally biased region" description="Basic and acidic residues" evidence="1">
    <location>
        <begin position="95"/>
        <end position="112"/>
    </location>
</feature>
<gene>
    <name evidence="2" type="ORF">AVDCRST_MAG66-4321</name>
</gene>
<protein>
    <submittedName>
        <fullName evidence="2">2-methylfumaryl-CoA hydratase</fullName>
        <ecNumber evidence="2">4.2.1.148</ecNumber>
    </submittedName>
</protein>